<feature type="domain" description="DUF4283" evidence="2">
    <location>
        <begin position="20"/>
        <end position="74"/>
    </location>
</feature>
<feature type="compositionally biased region" description="Basic and acidic residues" evidence="1">
    <location>
        <begin position="296"/>
        <end position="317"/>
    </location>
</feature>
<feature type="region of interest" description="Disordered" evidence="1">
    <location>
        <begin position="190"/>
        <end position="357"/>
    </location>
</feature>
<feature type="region of interest" description="Disordered" evidence="1">
    <location>
        <begin position="507"/>
        <end position="649"/>
    </location>
</feature>
<organism evidence="4 5">
    <name type="scientific">Brassica carinata</name>
    <name type="common">Ethiopian mustard</name>
    <name type="synonym">Abyssinian cabbage</name>
    <dbReference type="NCBI Taxonomy" id="52824"/>
    <lineage>
        <taxon>Eukaryota</taxon>
        <taxon>Viridiplantae</taxon>
        <taxon>Streptophyta</taxon>
        <taxon>Embryophyta</taxon>
        <taxon>Tracheophyta</taxon>
        <taxon>Spermatophyta</taxon>
        <taxon>Magnoliopsida</taxon>
        <taxon>eudicotyledons</taxon>
        <taxon>Gunneridae</taxon>
        <taxon>Pentapetalae</taxon>
        <taxon>rosids</taxon>
        <taxon>malvids</taxon>
        <taxon>Brassicales</taxon>
        <taxon>Brassicaceae</taxon>
        <taxon>Brassiceae</taxon>
        <taxon>Brassica</taxon>
    </lineage>
</organism>
<dbReference type="Pfam" id="PF14392">
    <property type="entry name" value="zf-CCHC_4"/>
    <property type="match status" value="1"/>
</dbReference>
<evidence type="ECO:0000256" key="1">
    <source>
        <dbReference type="SAM" id="MobiDB-lite"/>
    </source>
</evidence>
<reference evidence="4 5" key="1">
    <citation type="submission" date="2020-02" db="EMBL/GenBank/DDBJ databases">
        <authorList>
            <person name="Ma Q."/>
            <person name="Huang Y."/>
            <person name="Song X."/>
            <person name="Pei D."/>
        </authorList>
    </citation>
    <scope>NUCLEOTIDE SEQUENCE [LARGE SCALE GENOMIC DNA]</scope>
    <source>
        <strain evidence="4">Sxm20200214</strain>
        <tissue evidence="4">Leaf</tissue>
    </source>
</reference>
<dbReference type="EMBL" id="JAAMPC010000007">
    <property type="protein sequence ID" value="KAG2305212.1"/>
    <property type="molecule type" value="Genomic_DNA"/>
</dbReference>
<dbReference type="InterPro" id="IPR025836">
    <property type="entry name" value="Zn_knuckle_CX2CX4HX4C"/>
</dbReference>
<evidence type="ECO:0008006" key="6">
    <source>
        <dbReference type="Google" id="ProtNLM"/>
    </source>
</evidence>
<gene>
    <name evidence="4" type="ORF">Bca52824_033863</name>
</gene>
<sequence length="649" mass="74644">MFHPDGRSVDALLKHMPKRRIWDIEGRVHGTNLGNNKFLFDFEKDEDLEKVLQKRPCHFNKWSFALERWTPKIKEEFPNSIPFWANVVGVPIHYKKLETFESVGKALGTYDKAEVEGSRVRVFVNGDLPLKFECKVGFDNGDVVRVTIQYEDLYRHCFTCKRISHEEGTCPELDEAQKEKNRLARIAHHEREERATKEAFSQPQTKKQGPSTEMPSYQIRGRESRWKEVSPLAPRSENRRDDRSSQDLRKKLIDKLPRSRERYHPYPYNSGALSRDKMRDSASSSEWRPKTGPGNQDERHRAQRYERQTERHWERSRHGSSRNRASPDSQRTVSDAPRRMGSTTYYRGHRSRSPMANGLEWRPVNKEKEAMETRGLLKRRNETPRRISDITEHGEEPVGKTIAGTQRLETETGIHLNLEASDKEQEYIGETSLVVRIETSTPHKRKDTGAEHEITSKTVLKDQRPREEDDLDKTIEEYAKMADLAMTKDMIDNDDLLDEDQDFEVCNTDEEMEDGRIEAISHLSPKPPSRPKVLEKKTAGAETRPVEKEDRTTEALKQQTVKKASSQSLTKGGKRGARSPDMKGAAASKKLASRGRLSPKSKMMKPQRDQGEISRQVPRHVVYPSANKSRKPVATSGSVVSQKPSSSRI</sequence>
<evidence type="ECO:0000259" key="2">
    <source>
        <dbReference type="Pfam" id="PF14111"/>
    </source>
</evidence>
<evidence type="ECO:0000259" key="3">
    <source>
        <dbReference type="Pfam" id="PF14392"/>
    </source>
</evidence>
<proteinExistence type="predicted"/>
<dbReference type="Pfam" id="PF14111">
    <property type="entry name" value="DUF4283"/>
    <property type="match status" value="1"/>
</dbReference>
<keyword evidence="5" id="KW-1185">Reference proteome</keyword>
<name>A0A8X7SF96_BRACI</name>
<comment type="caution">
    <text evidence="4">The sequence shown here is derived from an EMBL/GenBank/DDBJ whole genome shotgun (WGS) entry which is preliminary data.</text>
</comment>
<feature type="compositionally biased region" description="Basic and acidic residues" evidence="1">
    <location>
        <begin position="236"/>
        <end position="264"/>
    </location>
</feature>
<dbReference type="Proteomes" id="UP000886595">
    <property type="component" value="Unassembled WGS sequence"/>
</dbReference>
<protein>
    <recommendedName>
        <fullName evidence="6">DUF4283 domain-containing protein</fullName>
    </recommendedName>
</protein>
<feature type="compositionally biased region" description="Basic residues" evidence="1">
    <location>
        <begin position="591"/>
        <end position="605"/>
    </location>
</feature>
<dbReference type="InterPro" id="IPR040256">
    <property type="entry name" value="At4g02000-like"/>
</dbReference>
<dbReference type="AlphaFoldDB" id="A0A8X7SF96"/>
<accession>A0A8X7SF96</accession>
<feature type="domain" description="Zinc knuckle CX2CX4HX4C" evidence="3">
    <location>
        <begin position="129"/>
        <end position="171"/>
    </location>
</feature>
<dbReference type="PANTHER" id="PTHR31286:SF182">
    <property type="entry name" value="ZINC KNUCKLE CX2CX4HX4C DOMAIN-CONTAINING PROTEIN"/>
    <property type="match status" value="1"/>
</dbReference>
<feature type="compositionally biased region" description="Basic and acidic residues" evidence="1">
    <location>
        <begin position="532"/>
        <end position="554"/>
    </location>
</feature>
<dbReference type="PANTHER" id="PTHR31286">
    <property type="entry name" value="GLYCINE-RICH CELL WALL STRUCTURAL PROTEIN 1.8-LIKE"/>
    <property type="match status" value="1"/>
</dbReference>
<dbReference type="InterPro" id="IPR025558">
    <property type="entry name" value="DUF4283"/>
</dbReference>
<evidence type="ECO:0000313" key="5">
    <source>
        <dbReference type="Proteomes" id="UP000886595"/>
    </source>
</evidence>
<feature type="compositionally biased region" description="Polar residues" evidence="1">
    <location>
        <begin position="555"/>
        <end position="570"/>
    </location>
</feature>
<feature type="compositionally biased region" description="Low complexity" evidence="1">
    <location>
        <begin position="636"/>
        <end position="649"/>
    </location>
</feature>
<feature type="compositionally biased region" description="Polar residues" evidence="1">
    <location>
        <begin position="199"/>
        <end position="215"/>
    </location>
</feature>
<feature type="compositionally biased region" description="Polar residues" evidence="1">
    <location>
        <begin position="322"/>
        <end position="333"/>
    </location>
</feature>
<evidence type="ECO:0000313" key="4">
    <source>
        <dbReference type="EMBL" id="KAG2305212.1"/>
    </source>
</evidence>
<dbReference type="OrthoDB" id="1750606at2759"/>